<proteinExistence type="predicted"/>
<evidence type="ECO:0000313" key="3">
    <source>
        <dbReference type="Proteomes" id="UP000030748"/>
    </source>
</evidence>
<reference evidence="2 3" key="1">
    <citation type="journal article" date="2013" name="Proc. Natl. Acad. Sci. U.S.A.">
        <title>Fine-scale variation in meiotic recombination in Mimulus inferred from population shotgun sequencing.</title>
        <authorList>
            <person name="Hellsten U."/>
            <person name="Wright K.M."/>
            <person name="Jenkins J."/>
            <person name="Shu S."/>
            <person name="Yuan Y."/>
            <person name="Wessler S.R."/>
            <person name="Schmutz J."/>
            <person name="Willis J.H."/>
            <person name="Rokhsar D.S."/>
        </authorList>
    </citation>
    <scope>NUCLEOTIDE SEQUENCE [LARGE SCALE GENOMIC DNA]</scope>
    <source>
        <strain evidence="3">cv. DUN x IM62</strain>
    </source>
</reference>
<gene>
    <name evidence="2" type="ORF">MIMGU_mgv1a016297mg</name>
</gene>
<evidence type="ECO:0000313" key="2">
    <source>
        <dbReference type="EMBL" id="EYU44834.1"/>
    </source>
</evidence>
<keyword evidence="3" id="KW-1185">Reference proteome</keyword>
<feature type="domain" description="C2H2-type" evidence="1">
    <location>
        <begin position="68"/>
        <end position="89"/>
    </location>
</feature>
<dbReference type="PROSITE" id="PS00028">
    <property type="entry name" value="ZINC_FINGER_C2H2_1"/>
    <property type="match status" value="1"/>
</dbReference>
<organism evidence="2 3">
    <name type="scientific">Erythranthe guttata</name>
    <name type="common">Yellow monkey flower</name>
    <name type="synonym">Mimulus guttatus</name>
    <dbReference type="NCBI Taxonomy" id="4155"/>
    <lineage>
        <taxon>Eukaryota</taxon>
        <taxon>Viridiplantae</taxon>
        <taxon>Streptophyta</taxon>
        <taxon>Embryophyta</taxon>
        <taxon>Tracheophyta</taxon>
        <taxon>Spermatophyta</taxon>
        <taxon>Magnoliopsida</taxon>
        <taxon>eudicotyledons</taxon>
        <taxon>Gunneridae</taxon>
        <taxon>Pentapetalae</taxon>
        <taxon>asterids</taxon>
        <taxon>lamiids</taxon>
        <taxon>Lamiales</taxon>
        <taxon>Phrymaceae</taxon>
        <taxon>Erythranthe</taxon>
    </lineage>
</organism>
<dbReference type="SUPFAM" id="SSF118359">
    <property type="entry name" value="Expressed protein At2g23090/F21P24.15"/>
    <property type="match status" value="1"/>
</dbReference>
<accession>A0A022RXN4</accession>
<dbReference type="EMBL" id="KI630210">
    <property type="protein sequence ID" value="EYU44834.1"/>
    <property type="molecule type" value="Genomic_DNA"/>
</dbReference>
<sequence>MERLITDPAVIMKDKKVSRFWVCDLRRSPDESESVEAREEFEACQVVDDVPPDHICPACLRDHESPRCPVCNIPFLSNKDMRQHFQEKHNKAEWIADLVSKAGELLSQQPPEVLASLSEWMSKNFGN</sequence>
<dbReference type="AlphaFoldDB" id="A0A022RXN4"/>
<dbReference type="InterPro" id="IPR013087">
    <property type="entry name" value="Znf_C2H2_type"/>
</dbReference>
<dbReference type="Proteomes" id="UP000030748">
    <property type="component" value="Unassembled WGS sequence"/>
</dbReference>
<evidence type="ECO:0000259" key="1">
    <source>
        <dbReference type="PROSITE" id="PS00028"/>
    </source>
</evidence>
<protein>
    <recommendedName>
        <fullName evidence="1">C2H2-type domain-containing protein</fullName>
    </recommendedName>
</protein>
<name>A0A022RXN4_ERYGU</name>